<keyword evidence="1" id="KW-1133">Transmembrane helix</keyword>
<dbReference type="EMBL" id="JACMYH010000001">
    <property type="protein sequence ID" value="MBC2677209.1"/>
    <property type="molecule type" value="Genomic_DNA"/>
</dbReference>
<protein>
    <recommendedName>
        <fullName evidence="4">SGNH/GDSL hydrolase family protein</fullName>
    </recommendedName>
</protein>
<dbReference type="AlphaFoldDB" id="A0A7X1G3L6"/>
<evidence type="ECO:0000313" key="2">
    <source>
        <dbReference type="EMBL" id="MBC2677209.1"/>
    </source>
</evidence>
<comment type="caution">
    <text evidence="2">The sequence shown here is derived from an EMBL/GenBank/DDBJ whole genome shotgun (WGS) entry which is preliminary data.</text>
</comment>
<proteinExistence type="predicted"/>
<gene>
    <name evidence="2" type="ORF">H7993_02295</name>
</gene>
<feature type="transmembrane region" description="Helical" evidence="1">
    <location>
        <begin position="20"/>
        <end position="43"/>
    </location>
</feature>
<keyword evidence="3" id="KW-1185">Reference proteome</keyword>
<evidence type="ECO:0008006" key="4">
    <source>
        <dbReference type="Google" id="ProtNLM"/>
    </source>
</evidence>
<keyword evidence="1" id="KW-0812">Transmembrane</keyword>
<name>A0A7X1G3L6_9PSED</name>
<accession>A0A7X1G3L6</accession>
<dbReference type="Proteomes" id="UP000546173">
    <property type="component" value="Unassembled WGS sequence"/>
</dbReference>
<evidence type="ECO:0000313" key="3">
    <source>
        <dbReference type="Proteomes" id="UP000546173"/>
    </source>
</evidence>
<reference evidence="2 3" key="1">
    <citation type="submission" date="2020-08" db="EMBL/GenBank/DDBJ databases">
        <title>Pseudomonas sp. nov.</title>
        <authorList>
            <person name="Gieschler S."/>
            <person name="Fiedler G."/>
            <person name="Brinks E."/>
            <person name="Boehnlein C."/>
            <person name="Franz C.M.A.P."/>
            <person name="Kabisch J."/>
        </authorList>
    </citation>
    <scope>NUCLEOTIDE SEQUENCE [LARGE SCALE GENOMIC DNA]</scope>
    <source>
        <strain evidence="2 3">MBT-2</strain>
    </source>
</reference>
<dbReference type="RefSeq" id="WP_185793297.1">
    <property type="nucleotide sequence ID" value="NZ_JACMYH010000001.1"/>
</dbReference>
<keyword evidence="1" id="KW-0472">Membrane</keyword>
<sequence length="337" mass="36416">MQTTAQPHASPPAGAAMGPAYLIWMGVGLFGSLALFAGLILGLRATGNLPPPAFSNSLCADEKLSFMREHPAQAPNLLVVGSSVAWRHFDGQTVADKAPGVRPLNGAFCGLRANQAVYVANWLLDRETTVEQVLMIVDPLDFAGCSTVAAAVFDRRDADAYVYGQGSAWLPYMRYFTPGSLLRNARTVKAQRAGQVEFDPLVFNRYGDGPLDTRNSRALLYGQPDALDPTCFAALDSLAQRLKREGRPLTVVATPLHPQWKAEHDGDGRLLAAFDSALRQTLDRSGAQLWNADTEYQVGETAFVDAIHLRWSAAQALSVDLAARLAPVAEVAVVQRQ</sequence>
<organism evidence="2 3">
    <name type="scientific">Pseudomonas baltica</name>
    <dbReference type="NCBI Taxonomy" id="2762576"/>
    <lineage>
        <taxon>Bacteria</taxon>
        <taxon>Pseudomonadati</taxon>
        <taxon>Pseudomonadota</taxon>
        <taxon>Gammaproteobacteria</taxon>
        <taxon>Pseudomonadales</taxon>
        <taxon>Pseudomonadaceae</taxon>
        <taxon>Pseudomonas</taxon>
    </lineage>
</organism>
<evidence type="ECO:0000256" key="1">
    <source>
        <dbReference type="SAM" id="Phobius"/>
    </source>
</evidence>